<dbReference type="InterPro" id="IPR051531">
    <property type="entry name" value="N-acetyltransferase"/>
</dbReference>
<feature type="domain" description="N-acetyltransferase" evidence="1">
    <location>
        <begin position="9"/>
        <end position="173"/>
    </location>
</feature>
<dbReference type="GO" id="GO:0016747">
    <property type="term" value="F:acyltransferase activity, transferring groups other than amino-acyl groups"/>
    <property type="evidence" value="ECO:0007669"/>
    <property type="project" value="InterPro"/>
</dbReference>
<dbReference type="Pfam" id="PF13302">
    <property type="entry name" value="Acetyltransf_3"/>
    <property type="match status" value="1"/>
</dbReference>
<dbReference type="SUPFAM" id="SSF55729">
    <property type="entry name" value="Acyl-CoA N-acyltransferases (Nat)"/>
    <property type="match status" value="1"/>
</dbReference>
<dbReference type="Proteomes" id="UP000649739">
    <property type="component" value="Unassembled WGS sequence"/>
</dbReference>
<reference evidence="2" key="1">
    <citation type="journal article" date="2014" name="Int. J. Syst. Evol. Microbiol.">
        <title>Complete genome sequence of Corynebacterium casei LMG S-19264T (=DSM 44701T), isolated from a smear-ripened cheese.</title>
        <authorList>
            <consortium name="US DOE Joint Genome Institute (JGI-PGF)"/>
            <person name="Walter F."/>
            <person name="Albersmeier A."/>
            <person name="Kalinowski J."/>
            <person name="Ruckert C."/>
        </authorList>
    </citation>
    <scope>NUCLEOTIDE SEQUENCE</scope>
    <source>
        <strain evidence="2">JCM 3090</strain>
    </source>
</reference>
<sequence>MDEIATPRLRLRRLTDADAADLAALDADAAVRRYIAADPPDAARVAAAVLPRMRGYDGTGFGYWAIEAGGAFAGWGELRPDPARPGELELGYRLTPAARGRGYATECGRALLAHAFADPATAAVWAETMAVNDRSRAVLRRLGFRHVATHHRTFADPLPGTEQGEVEYRLTRADWSAAT</sequence>
<dbReference type="PROSITE" id="PS51186">
    <property type="entry name" value="GNAT"/>
    <property type="match status" value="1"/>
</dbReference>
<dbReference type="AlphaFoldDB" id="A0A8J3BB31"/>
<dbReference type="PANTHER" id="PTHR43792">
    <property type="entry name" value="GNAT FAMILY, PUTATIVE (AFU_ORTHOLOGUE AFUA_3G00765)-RELATED-RELATED"/>
    <property type="match status" value="1"/>
</dbReference>
<comment type="caution">
    <text evidence="2">The sequence shown here is derived from an EMBL/GenBank/DDBJ whole genome shotgun (WGS) entry which is preliminary data.</text>
</comment>
<keyword evidence="3" id="KW-1185">Reference proteome</keyword>
<dbReference type="Gene3D" id="3.40.630.30">
    <property type="match status" value="1"/>
</dbReference>
<organism evidence="2 3">
    <name type="scientific">Pilimelia anulata</name>
    <dbReference type="NCBI Taxonomy" id="53371"/>
    <lineage>
        <taxon>Bacteria</taxon>
        <taxon>Bacillati</taxon>
        <taxon>Actinomycetota</taxon>
        <taxon>Actinomycetes</taxon>
        <taxon>Micromonosporales</taxon>
        <taxon>Micromonosporaceae</taxon>
        <taxon>Pilimelia</taxon>
    </lineage>
</organism>
<gene>
    <name evidence="2" type="ORF">GCM10010123_30110</name>
</gene>
<name>A0A8J3BB31_9ACTN</name>
<dbReference type="InterPro" id="IPR016181">
    <property type="entry name" value="Acyl_CoA_acyltransferase"/>
</dbReference>
<proteinExistence type="predicted"/>
<reference evidence="2" key="2">
    <citation type="submission" date="2020-09" db="EMBL/GenBank/DDBJ databases">
        <authorList>
            <person name="Sun Q."/>
            <person name="Ohkuma M."/>
        </authorList>
    </citation>
    <scope>NUCLEOTIDE SEQUENCE</scope>
    <source>
        <strain evidence="2">JCM 3090</strain>
    </source>
</reference>
<evidence type="ECO:0000259" key="1">
    <source>
        <dbReference type="PROSITE" id="PS51186"/>
    </source>
</evidence>
<dbReference type="InterPro" id="IPR000182">
    <property type="entry name" value="GNAT_dom"/>
</dbReference>
<dbReference type="PANTHER" id="PTHR43792:SF16">
    <property type="entry name" value="N-ACETYLTRANSFERASE DOMAIN-CONTAINING PROTEIN"/>
    <property type="match status" value="1"/>
</dbReference>
<protein>
    <submittedName>
        <fullName evidence="2">GNAT family acetyltransferase</fullName>
    </submittedName>
</protein>
<accession>A0A8J3BB31</accession>
<evidence type="ECO:0000313" key="3">
    <source>
        <dbReference type="Proteomes" id="UP000649739"/>
    </source>
</evidence>
<dbReference type="RefSeq" id="WP_189170780.1">
    <property type="nucleotide sequence ID" value="NZ_BMQB01000006.1"/>
</dbReference>
<dbReference type="EMBL" id="BMQB01000006">
    <property type="protein sequence ID" value="GGJ98029.1"/>
    <property type="molecule type" value="Genomic_DNA"/>
</dbReference>
<dbReference type="CDD" id="cd04301">
    <property type="entry name" value="NAT_SF"/>
    <property type="match status" value="1"/>
</dbReference>
<evidence type="ECO:0000313" key="2">
    <source>
        <dbReference type="EMBL" id="GGJ98029.1"/>
    </source>
</evidence>